<reference evidence="1 2" key="1">
    <citation type="journal article" date="2011" name="Nat. Biotechnol.">
        <title>Comparative genomic analysis of the thermophilic biomass-degrading fungi Myceliophthora thermophila and Thielavia terrestris.</title>
        <authorList>
            <person name="Berka R.M."/>
            <person name="Grigoriev I.V."/>
            <person name="Otillar R."/>
            <person name="Salamov A."/>
            <person name="Grimwood J."/>
            <person name="Reid I."/>
            <person name="Ishmael N."/>
            <person name="John T."/>
            <person name="Darmond C."/>
            <person name="Moisan M.-C."/>
            <person name="Henrissat B."/>
            <person name="Coutinho P.M."/>
            <person name="Lombard V."/>
            <person name="Natvig D.O."/>
            <person name="Lindquist E."/>
            <person name="Schmutz J."/>
            <person name="Lucas S."/>
            <person name="Harris P."/>
            <person name="Powlowski J."/>
            <person name="Bellemare A."/>
            <person name="Taylor D."/>
            <person name="Butler G."/>
            <person name="de Vries R.P."/>
            <person name="Allijn I.E."/>
            <person name="van den Brink J."/>
            <person name="Ushinsky S."/>
            <person name="Storms R."/>
            <person name="Powell A.J."/>
            <person name="Paulsen I.T."/>
            <person name="Elbourne L.D.H."/>
            <person name="Baker S.E."/>
            <person name="Magnuson J."/>
            <person name="LaBoissiere S."/>
            <person name="Clutterbuck A.J."/>
            <person name="Martinez D."/>
            <person name="Wogulis M."/>
            <person name="de Leon A.L."/>
            <person name="Rey M.W."/>
            <person name="Tsang A."/>
        </authorList>
    </citation>
    <scope>NUCLEOTIDE SEQUENCE [LARGE SCALE GENOMIC DNA]</scope>
    <source>
        <strain evidence="2">ATCC 38088 / NRRL 8126</strain>
    </source>
</reference>
<evidence type="ECO:0008006" key="3">
    <source>
        <dbReference type="Google" id="ProtNLM"/>
    </source>
</evidence>
<organism evidence="1 2">
    <name type="scientific">Thermothielavioides terrestris (strain ATCC 38088 / NRRL 8126)</name>
    <name type="common">Thielavia terrestris</name>
    <dbReference type="NCBI Taxonomy" id="578455"/>
    <lineage>
        <taxon>Eukaryota</taxon>
        <taxon>Fungi</taxon>
        <taxon>Dikarya</taxon>
        <taxon>Ascomycota</taxon>
        <taxon>Pezizomycotina</taxon>
        <taxon>Sordariomycetes</taxon>
        <taxon>Sordariomycetidae</taxon>
        <taxon>Sordariales</taxon>
        <taxon>Chaetomiaceae</taxon>
        <taxon>Thermothielavioides</taxon>
        <taxon>Thermothielavioides terrestris</taxon>
    </lineage>
</organism>
<accession>G2R8C4</accession>
<dbReference type="Proteomes" id="UP000008181">
    <property type="component" value="Chromosome 3"/>
</dbReference>
<dbReference type="STRING" id="578455.G2R8C4"/>
<dbReference type="GeneID" id="11519837"/>
<dbReference type="HOGENOM" id="CLU_2238469_0_0_1"/>
<name>G2R8C4_THETT</name>
<dbReference type="EMBL" id="CP003011">
    <property type="protein sequence ID" value="AEO68182.1"/>
    <property type="molecule type" value="Genomic_DNA"/>
</dbReference>
<dbReference type="AlphaFoldDB" id="G2R8C4"/>
<dbReference type="SUPFAM" id="SSF56112">
    <property type="entry name" value="Protein kinase-like (PK-like)"/>
    <property type="match status" value="1"/>
</dbReference>
<evidence type="ECO:0000313" key="2">
    <source>
        <dbReference type="Proteomes" id="UP000008181"/>
    </source>
</evidence>
<dbReference type="OrthoDB" id="10252171at2759"/>
<evidence type="ECO:0000313" key="1">
    <source>
        <dbReference type="EMBL" id="AEO68182.1"/>
    </source>
</evidence>
<proteinExistence type="predicted"/>
<sequence length="105" mass="11820">MDLPDLVIHSKLEAVVQGDFVRHSFPRRGRLGREWKVVVTETWKRKARLGSGGFGTVWLEECQEPASGSSPRCRAVKEIMVGSKSNLDYARELLAIAKFSHPKAR</sequence>
<dbReference type="InterPro" id="IPR011009">
    <property type="entry name" value="Kinase-like_dom_sf"/>
</dbReference>
<dbReference type="KEGG" id="ttt:THITE_2117605"/>
<dbReference type="RefSeq" id="XP_003654518.1">
    <property type="nucleotide sequence ID" value="XM_003654470.1"/>
</dbReference>
<gene>
    <name evidence="1" type="ORF">THITE_2117605</name>
</gene>
<protein>
    <recommendedName>
        <fullName evidence="3">Protein kinase domain-containing protein</fullName>
    </recommendedName>
</protein>
<dbReference type="Gene3D" id="3.30.200.20">
    <property type="entry name" value="Phosphorylase Kinase, domain 1"/>
    <property type="match status" value="1"/>
</dbReference>
<keyword evidence="2" id="KW-1185">Reference proteome</keyword>